<reference evidence="1" key="1">
    <citation type="journal article" date="2014" name="Genome Biol. Evol.">
        <title>Pangenome evidence for extensive interdomain horizontal transfer affecting lineage core and shell genes in uncultured planktonic thaumarchaeota and euryarchaeota.</title>
        <authorList>
            <person name="Deschamps P."/>
            <person name="Zivanovic Y."/>
            <person name="Moreira D."/>
            <person name="Rodriguez-Valera F."/>
            <person name="Lopez-Garcia P."/>
        </authorList>
    </citation>
    <scope>NUCLEOTIDE SEQUENCE</scope>
</reference>
<name>A0A075FNA8_9ARCH</name>
<dbReference type="EMBL" id="KF900324">
    <property type="protein sequence ID" value="AIE90966.1"/>
    <property type="molecule type" value="Genomic_DNA"/>
</dbReference>
<organism evidence="1">
    <name type="scientific">uncultured marine thaumarchaeote AD1000_100_C06</name>
    <dbReference type="NCBI Taxonomy" id="1455887"/>
    <lineage>
        <taxon>Archaea</taxon>
        <taxon>Nitrososphaerota</taxon>
        <taxon>environmental samples</taxon>
    </lineage>
</organism>
<evidence type="ECO:0000313" key="1">
    <source>
        <dbReference type="EMBL" id="AIE90966.1"/>
    </source>
</evidence>
<proteinExistence type="predicted"/>
<accession>A0A075FNA8</accession>
<dbReference type="AlphaFoldDB" id="A0A075FNA8"/>
<sequence length="69" mass="7914">MLGSKGDIFGVVKKIKPNIITIGYDQTHQISELRRRVKINNLNIKIKKLDSPIPHVKSSNLRTKYKKSN</sequence>
<protein>
    <submittedName>
        <fullName evidence="1">Uncharacterized protein</fullName>
    </submittedName>
</protein>